<dbReference type="AlphaFoldDB" id="A0A644YMZ8"/>
<keyword evidence="1" id="KW-1133">Transmembrane helix</keyword>
<keyword evidence="1" id="KW-0472">Membrane</keyword>
<feature type="transmembrane region" description="Helical" evidence="1">
    <location>
        <begin position="97"/>
        <end position="120"/>
    </location>
</feature>
<feature type="transmembrane region" description="Helical" evidence="1">
    <location>
        <begin position="163"/>
        <end position="189"/>
    </location>
</feature>
<evidence type="ECO:0000256" key="1">
    <source>
        <dbReference type="SAM" id="Phobius"/>
    </source>
</evidence>
<dbReference type="EMBL" id="VSSQ01005003">
    <property type="protein sequence ID" value="MPM27474.1"/>
    <property type="molecule type" value="Genomic_DNA"/>
</dbReference>
<feature type="transmembrane region" description="Helical" evidence="1">
    <location>
        <begin position="126"/>
        <end position="151"/>
    </location>
</feature>
<name>A0A644YMZ8_9ZZZZ</name>
<gene>
    <name evidence="2" type="ORF">SDC9_73985</name>
</gene>
<protein>
    <recommendedName>
        <fullName evidence="3">ABC-2 type transporter domain-containing protein</fullName>
    </recommendedName>
</protein>
<feature type="transmembrane region" description="Helical" evidence="1">
    <location>
        <begin position="15"/>
        <end position="33"/>
    </location>
</feature>
<dbReference type="PANTHER" id="PTHR36832">
    <property type="entry name" value="SLR1174 PROTEIN-RELATED"/>
    <property type="match status" value="1"/>
</dbReference>
<accession>A0A644YMZ8</accession>
<evidence type="ECO:0008006" key="3">
    <source>
        <dbReference type="Google" id="ProtNLM"/>
    </source>
</evidence>
<keyword evidence="1" id="KW-0812">Transmembrane</keyword>
<evidence type="ECO:0000313" key="2">
    <source>
        <dbReference type="EMBL" id="MPM27474.1"/>
    </source>
</evidence>
<reference evidence="2" key="1">
    <citation type="submission" date="2019-08" db="EMBL/GenBank/DDBJ databases">
        <authorList>
            <person name="Kucharzyk K."/>
            <person name="Murdoch R.W."/>
            <person name="Higgins S."/>
            <person name="Loffler F."/>
        </authorList>
    </citation>
    <scope>NUCLEOTIDE SEQUENCE</scope>
</reference>
<dbReference type="PANTHER" id="PTHR36832:SF1">
    <property type="entry name" value="SLR1174 PROTEIN"/>
    <property type="match status" value="1"/>
</dbReference>
<comment type="caution">
    <text evidence="2">The sequence shown here is derived from an EMBL/GenBank/DDBJ whole genome shotgun (WGS) entry which is preliminary data.</text>
</comment>
<proteinExistence type="predicted"/>
<sequence>MGRTNDGYLYILPRILVKLLYLLPMLVLWKVLAKQGANLPWTLSQLLSYTYVQTLFADLLVVQTEASSWNYEGKLVSYFTRPYGVLRQLVAQTMGSWIPMLLFFALPMYLLSPLIGINVIPSTFWFFPSLFLCVMLGFAIDFIFVCVTIHLRGMAWLGYVIRMSIAALFSGSVIPFSIMPIFLIPFLQIQPFGSLAGAPLSFLVGQAEPFRVIGLQVFWNMVLWPIAVGWFRKSQETMVSYGG</sequence>
<feature type="transmembrane region" description="Helical" evidence="1">
    <location>
        <begin position="209"/>
        <end position="231"/>
    </location>
</feature>
<organism evidence="2">
    <name type="scientific">bioreactor metagenome</name>
    <dbReference type="NCBI Taxonomy" id="1076179"/>
    <lineage>
        <taxon>unclassified sequences</taxon>
        <taxon>metagenomes</taxon>
        <taxon>ecological metagenomes</taxon>
    </lineage>
</organism>